<evidence type="ECO:0000313" key="2">
    <source>
        <dbReference type="Proteomes" id="UP000270094"/>
    </source>
</evidence>
<dbReference type="Proteomes" id="UP000270094">
    <property type="component" value="Unassembled WGS sequence"/>
</dbReference>
<evidence type="ECO:0000313" key="1">
    <source>
        <dbReference type="EMBL" id="VDM76545.1"/>
    </source>
</evidence>
<name>A0A3P7L1B2_STRVU</name>
<keyword evidence="2" id="KW-1185">Reference proteome</keyword>
<sequence length="73" mass="8641">MDAEELEKREQLEHWLMQQPLEKRKLDQSDRQVAMLAGNEQTVHIRIMAIVDRLKSTLMCNKTQGLRLKVPNR</sequence>
<dbReference type="AlphaFoldDB" id="A0A3P7L1B2"/>
<gene>
    <name evidence="1" type="ORF">SVUK_LOCUS11543</name>
</gene>
<dbReference type="OrthoDB" id="5877296at2759"/>
<protein>
    <submittedName>
        <fullName evidence="1">Uncharacterized protein</fullName>
    </submittedName>
</protein>
<accession>A0A3P7L1B2</accession>
<proteinExistence type="predicted"/>
<reference evidence="1 2" key="1">
    <citation type="submission" date="2018-11" db="EMBL/GenBank/DDBJ databases">
        <authorList>
            <consortium name="Pathogen Informatics"/>
        </authorList>
    </citation>
    <scope>NUCLEOTIDE SEQUENCE [LARGE SCALE GENOMIC DNA]</scope>
</reference>
<organism evidence="1 2">
    <name type="scientific">Strongylus vulgaris</name>
    <name type="common">Blood worm</name>
    <dbReference type="NCBI Taxonomy" id="40348"/>
    <lineage>
        <taxon>Eukaryota</taxon>
        <taxon>Metazoa</taxon>
        <taxon>Ecdysozoa</taxon>
        <taxon>Nematoda</taxon>
        <taxon>Chromadorea</taxon>
        <taxon>Rhabditida</taxon>
        <taxon>Rhabditina</taxon>
        <taxon>Rhabditomorpha</taxon>
        <taxon>Strongyloidea</taxon>
        <taxon>Strongylidae</taxon>
        <taxon>Strongylus</taxon>
    </lineage>
</organism>
<dbReference type="EMBL" id="UYYB01097212">
    <property type="protein sequence ID" value="VDM76545.1"/>
    <property type="molecule type" value="Genomic_DNA"/>
</dbReference>